<evidence type="ECO:0000313" key="1">
    <source>
        <dbReference type="EMBL" id="EHJ10675.1"/>
    </source>
</evidence>
<sequence length="55" mass="6298">MFSTTGKKVLTRLFLWLLFEISLTCLGLDDLADYGEFIFERNFINAISSVNFSIS</sequence>
<dbReference type="RefSeq" id="WP_007312429.1">
    <property type="nucleotide sequence ID" value="NZ_AESD01000683.1"/>
</dbReference>
<dbReference type="PATRIC" id="fig|423471.3.peg.4276"/>
<protein>
    <submittedName>
        <fullName evidence="1">Uncharacterized protein</fullName>
    </submittedName>
</protein>
<reference evidence="1 2" key="1">
    <citation type="journal article" date="2011" name="Front. Microbiol.">
        <title>Two Strains of Crocosphaera watsonii with Highly Conserved Genomes are Distinguished by Strain-Specific Features.</title>
        <authorList>
            <person name="Bench S.R."/>
            <person name="Ilikchyan I.N."/>
            <person name="Tripp H.J."/>
            <person name="Zehr J.P."/>
        </authorList>
    </citation>
    <scope>NUCLEOTIDE SEQUENCE [LARGE SCALE GENOMIC DNA]</scope>
    <source>
        <strain evidence="1 2">WH 0003</strain>
    </source>
</reference>
<name>G5JAV7_CROWT</name>
<dbReference type="GeneID" id="88769697"/>
<evidence type="ECO:0000313" key="2">
    <source>
        <dbReference type="Proteomes" id="UP000003477"/>
    </source>
</evidence>
<comment type="caution">
    <text evidence="1">The sequence shown here is derived from an EMBL/GenBank/DDBJ whole genome shotgun (WGS) entry which is preliminary data.</text>
</comment>
<dbReference type="EMBL" id="AESD01000683">
    <property type="protein sequence ID" value="EHJ10675.1"/>
    <property type="molecule type" value="Genomic_DNA"/>
</dbReference>
<dbReference type="Proteomes" id="UP000003477">
    <property type="component" value="Unassembled WGS sequence"/>
</dbReference>
<dbReference type="AlphaFoldDB" id="G5JAV7"/>
<organism evidence="1 2">
    <name type="scientific">Crocosphaera watsonii WH 0003</name>
    <dbReference type="NCBI Taxonomy" id="423471"/>
    <lineage>
        <taxon>Bacteria</taxon>
        <taxon>Bacillati</taxon>
        <taxon>Cyanobacteriota</taxon>
        <taxon>Cyanophyceae</taxon>
        <taxon>Oscillatoriophycideae</taxon>
        <taxon>Chroococcales</taxon>
        <taxon>Aphanothecaceae</taxon>
        <taxon>Crocosphaera</taxon>
    </lineage>
</organism>
<gene>
    <name evidence="1" type="ORF">CWATWH0003_4568</name>
</gene>
<accession>G5JAV7</accession>
<proteinExistence type="predicted"/>